<dbReference type="EMBL" id="AOME01000075">
    <property type="protein sequence ID" value="EMA50040.1"/>
    <property type="molecule type" value="Genomic_DNA"/>
</dbReference>
<dbReference type="RefSeq" id="WP_005044974.1">
    <property type="nucleotide sequence ID" value="NZ_AOME01000075.1"/>
</dbReference>
<evidence type="ECO:0000313" key="3">
    <source>
        <dbReference type="Proteomes" id="UP000011625"/>
    </source>
</evidence>
<evidence type="ECO:0000256" key="1">
    <source>
        <dbReference type="SAM" id="MobiDB-lite"/>
    </source>
</evidence>
<dbReference type="OrthoDB" id="198318at2157"/>
<keyword evidence="3" id="KW-1185">Reference proteome</keyword>
<proteinExistence type="predicted"/>
<dbReference type="STRING" id="1227456.C450_15860"/>
<protein>
    <submittedName>
        <fullName evidence="2">Uncharacterized protein</fullName>
    </submittedName>
</protein>
<dbReference type="Proteomes" id="UP000011625">
    <property type="component" value="Unassembled WGS sequence"/>
</dbReference>
<sequence length="146" mass="16078">MPERIPHDHLSVETVRATLARRGRSSRPRLALPDDADRFPTGTTRLVLDGETYHTQIESALDGDREITGAYDNARLARERDGTDRLDEWRQSSGIDLGRSVAVDVVESGFLYGVREPGESTVYEATEPPDEGLAAIAQDLDGDRDG</sequence>
<name>M0N067_9EURY</name>
<dbReference type="Pfam" id="PF23424">
    <property type="entry name" value="DUF7112"/>
    <property type="match status" value="1"/>
</dbReference>
<organism evidence="2 3">
    <name type="scientific">Halococcus salifodinae DSM 8989</name>
    <dbReference type="NCBI Taxonomy" id="1227456"/>
    <lineage>
        <taxon>Archaea</taxon>
        <taxon>Methanobacteriati</taxon>
        <taxon>Methanobacteriota</taxon>
        <taxon>Stenosarchaea group</taxon>
        <taxon>Halobacteria</taxon>
        <taxon>Halobacteriales</taxon>
        <taxon>Halococcaceae</taxon>
        <taxon>Halococcus</taxon>
    </lineage>
</organism>
<gene>
    <name evidence="2" type="ORF">C450_15860</name>
</gene>
<dbReference type="PATRIC" id="fig|1227456.3.peg.3223"/>
<accession>M0N067</accession>
<feature type="region of interest" description="Disordered" evidence="1">
    <location>
        <begin position="18"/>
        <end position="42"/>
    </location>
</feature>
<reference evidence="2 3" key="1">
    <citation type="journal article" date="2014" name="PLoS Genet.">
        <title>Phylogenetically driven sequencing of extremely halophilic archaea reveals strategies for static and dynamic osmo-response.</title>
        <authorList>
            <person name="Becker E.A."/>
            <person name="Seitzer P.M."/>
            <person name="Tritt A."/>
            <person name="Larsen D."/>
            <person name="Krusor M."/>
            <person name="Yao A.I."/>
            <person name="Wu D."/>
            <person name="Madern D."/>
            <person name="Eisen J.A."/>
            <person name="Darling A.E."/>
            <person name="Facciotti M.T."/>
        </authorList>
    </citation>
    <scope>NUCLEOTIDE SEQUENCE [LARGE SCALE GENOMIC DNA]</scope>
    <source>
        <strain evidence="2 3">DSM 8989</strain>
    </source>
</reference>
<evidence type="ECO:0000313" key="2">
    <source>
        <dbReference type="EMBL" id="EMA50040.1"/>
    </source>
</evidence>
<dbReference type="InterPro" id="IPR055536">
    <property type="entry name" value="DUF7112"/>
</dbReference>
<comment type="caution">
    <text evidence="2">The sequence shown here is derived from an EMBL/GenBank/DDBJ whole genome shotgun (WGS) entry which is preliminary data.</text>
</comment>
<dbReference type="AlphaFoldDB" id="M0N067"/>